<comment type="caution">
    <text evidence="3">The sequence shown here is derived from an EMBL/GenBank/DDBJ whole genome shotgun (WGS) entry which is preliminary data.</text>
</comment>
<keyword evidence="4" id="KW-1185">Reference proteome</keyword>
<dbReference type="EMBL" id="ML996113">
    <property type="protein sequence ID" value="KAF2737753.1"/>
    <property type="molecule type" value="Genomic_DNA"/>
</dbReference>
<reference evidence="3" key="1">
    <citation type="journal article" date="2020" name="Stud. Mycol.">
        <title>101 Dothideomycetes genomes: a test case for predicting lifestyles and emergence of pathogens.</title>
        <authorList>
            <person name="Haridas S."/>
            <person name="Albert R."/>
            <person name="Binder M."/>
            <person name="Bloem J."/>
            <person name="Labutti K."/>
            <person name="Salamov A."/>
            <person name="Andreopoulos B."/>
            <person name="Baker S."/>
            <person name="Barry K."/>
            <person name="Bills G."/>
            <person name="Bluhm B."/>
            <person name="Cannon C."/>
            <person name="Castanera R."/>
            <person name="Culley D."/>
            <person name="Daum C."/>
            <person name="Ezra D."/>
            <person name="Gonzalez J."/>
            <person name="Henrissat B."/>
            <person name="Kuo A."/>
            <person name="Liang C."/>
            <person name="Lipzen A."/>
            <person name="Lutzoni F."/>
            <person name="Magnuson J."/>
            <person name="Mondo S."/>
            <person name="Nolan M."/>
            <person name="Ohm R."/>
            <person name="Pangilinan J."/>
            <person name="Park H.-J."/>
            <person name="Ramirez L."/>
            <person name="Alfaro M."/>
            <person name="Sun H."/>
            <person name="Tritt A."/>
            <person name="Yoshinaga Y."/>
            <person name="Zwiers L.-H."/>
            <person name="Turgeon B."/>
            <person name="Goodwin S."/>
            <person name="Spatafora J."/>
            <person name="Crous P."/>
            <person name="Grigoriev I."/>
        </authorList>
    </citation>
    <scope>NUCLEOTIDE SEQUENCE</scope>
    <source>
        <strain evidence="3">CBS 125425</strain>
    </source>
</reference>
<protein>
    <recommendedName>
        <fullName evidence="2">DUF7730 domain-containing protein</fullName>
    </recommendedName>
</protein>
<feature type="transmembrane region" description="Helical" evidence="1">
    <location>
        <begin position="15"/>
        <end position="38"/>
    </location>
</feature>
<dbReference type="AlphaFoldDB" id="A0A9P4R6J9"/>
<keyword evidence="1" id="KW-1133">Transmembrane helix</keyword>
<dbReference type="Pfam" id="PF24864">
    <property type="entry name" value="DUF7730"/>
    <property type="match status" value="1"/>
</dbReference>
<organism evidence="3 4">
    <name type="scientific">Polyplosphaeria fusca</name>
    <dbReference type="NCBI Taxonomy" id="682080"/>
    <lineage>
        <taxon>Eukaryota</taxon>
        <taxon>Fungi</taxon>
        <taxon>Dikarya</taxon>
        <taxon>Ascomycota</taxon>
        <taxon>Pezizomycotina</taxon>
        <taxon>Dothideomycetes</taxon>
        <taxon>Pleosporomycetidae</taxon>
        <taxon>Pleosporales</taxon>
        <taxon>Tetraplosphaeriaceae</taxon>
        <taxon>Polyplosphaeria</taxon>
    </lineage>
</organism>
<dbReference type="Proteomes" id="UP000799444">
    <property type="component" value="Unassembled WGS sequence"/>
</dbReference>
<dbReference type="OrthoDB" id="3800780at2759"/>
<gene>
    <name evidence="3" type="ORF">EJ04DRAFT_520810</name>
</gene>
<keyword evidence="1" id="KW-0472">Membrane</keyword>
<sequence length="334" mass="39166">MKKSTSTIDSVVETIGYLLLIPALIVVGGTWGAVAVSVNTVKQARKSVSEKREDWRKRHAPRISQVVPDLGLAPEERKKRRLACLGKKRKTQWQEQSIWFRLPIEIRLLIYGEYFGGGEEVIVGFRKDALTACTGKVYIDEQDTSAYIERDQFWHHNARRFDLYRRVDVLPLLLTCTKIYSEAIPVLYADPIYTFTNPVSFLAFSASITPQHFHQLQNIYLDFFGFSPIFFDQKPGWPEPPGEIRQRRGCLRGSYFKPWDPVPILWRKMSYLHFRMSKIKNYYNPIAQRLDPAKETQPSFWEMSCIVLSQMDRLKDLRIRIPVWVEWKWCELRA</sequence>
<evidence type="ECO:0000259" key="2">
    <source>
        <dbReference type="Pfam" id="PF24864"/>
    </source>
</evidence>
<proteinExistence type="predicted"/>
<evidence type="ECO:0000313" key="4">
    <source>
        <dbReference type="Proteomes" id="UP000799444"/>
    </source>
</evidence>
<accession>A0A9P4R6J9</accession>
<dbReference type="PANTHER" id="PTHR38790">
    <property type="entry name" value="2EXR DOMAIN-CONTAINING PROTEIN-RELATED"/>
    <property type="match status" value="1"/>
</dbReference>
<evidence type="ECO:0000313" key="3">
    <source>
        <dbReference type="EMBL" id="KAF2737753.1"/>
    </source>
</evidence>
<evidence type="ECO:0000256" key="1">
    <source>
        <dbReference type="SAM" id="Phobius"/>
    </source>
</evidence>
<dbReference type="InterPro" id="IPR056632">
    <property type="entry name" value="DUF7730"/>
</dbReference>
<keyword evidence="1" id="KW-0812">Transmembrane</keyword>
<feature type="domain" description="DUF7730" evidence="2">
    <location>
        <begin position="94"/>
        <end position="234"/>
    </location>
</feature>
<name>A0A9P4R6J9_9PLEO</name>